<evidence type="ECO:0000256" key="1">
    <source>
        <dbReference type="SAM" id="Phobius"/>
    </source>
</evidence>
<dbReference type="InterPro" id="IPR025646">
    <property type="entry name" value="DUF4350"/>
</dbReference>
<reference evidence="3 4" key="1">
    <citation type="journal article" date="2019" name="Int. J. Syst. Evol. Microbiol.">
        <title>The Global Catalogue of Microorganisms (GCM) 10K type strain sequencing project: providing services to taxonomists for standard genome sequencing and annotation.</title>
        <authorList>
            <consortium name="The Broad Institute Genomics Platform"/>
            <consortium name="The Broad Institute Genome Sequencing Center for Infectious Disease"/>
            <person name="Wu L."/>
            <person name="Ma J."/>
        </authorList>
    </citation>
    <scope>NUCLEOTIDE SEQUENCE [LARGE SCALE GENOMIC DNA]</scope>
    <source>
        <strain evidence="3 4">JCM 14901</strain>
    </source>
</reference>
<protein>
    <submittedName>
        <fullName evidence="3">DUF4350 domain-containing protein</fullName>
    </submittedName>
</protein>
<dbReference type="Proteomes" id="UP001499933">
    <property type="component" value="Unassembled WGS sequence"/>
</dbReference>
<keyword evidence="1" id="KW-0812">Transmembrane</keyword>
<evidence type="ECO:0000313" key="4">
    <source>
        <dbReference type="Proteomes" id="UP001499933"/>
    </source>
</evidence>
<dbReference type="EMBL" id="BAAAOG010000001">
    <property type="protein sequence ID" value="GAA1946264.1"/>
    <property type="molecule type" value="Genomic_DNA"/>
</dbReference>
<dbReference type="Pfam" id="PF14258">
    <property type="entry name" value="DUF4350"/>
    <property type="match status" value="1"/>
</dbReference>
<keyword evidence="4" id="KW-1185">Reference proteome</keyword>
<feature type="transmembrane region" description="Helical" evidence="1">
    <location>
        <begin position="14"/>
        <end position="34"/>
    </location>
</feature>
<evidence type="ECO:0000259" key="2">
    <source>
        <dbReference type="Pfam" id="PF14258"/>
    </source>
</evidence>
<keyword evidence="1" id="KW-1133">Transmembrane helix</keyword>
<feature type="transmembrane region" description="Helical" evidence="1">
    <location>
        <begin position="257"/>
        <end position="275"/>
    </location>
</feature>
<dbReference type="RefSeq" id="WP_344090915.1">
    <property type="nucleotide sequence ID" value="NZ_BAAAOG010000001.1"/>
</dbReference>
<comment type="caution">
    <text evidence="3">The sequence shown here is derived from an EMBL/GenBank/DDBJ whole genome shotgun (WGS) entry which is preliminary data.</text>
</comment>
<accession>A0ABN2QA49</accession>
<organism evidence="3 4">
    <name type="scientific">Microbacterium deminutum</name>
    <dbReference type="NCBI Taxonomy" id="344164"/>
    <lineage>
        <taxon>Bacteria</taxon>
        <taxon>Bacillati</taxon>
        <taxon>Actinomycetota</taxon>
        <taxon>Actinomycetes</taxon>
        <taxon>Micrococcales</taxon>
        <taxon>Microbacteriaceae</taxon>
        <taxon>Microbacterium</taxon>
    </lineage>
</organism>
<feature type="domain" description="DUF4350" evidence="2">
    <location>
        <begin position="48"/>
        <end position="224"/>
    </location>
</feature>
<proteinExistence type="predicted"/>
<keyword evidence="1" id="KW-0472">Membrane</keyword>
<evidence type="ECO:0000313" key="3">
    <source>
        <dbReference type="EMBL" id="GAA1946264.1"/>
    </source>
</evidence>
<gene>
    <name evidence="3" type="ORF">GCM10009776_05440</name>
</gene>
<name>A0ABN2QA49_9MICO</name>
<sequence>MTTVAPPPTRRRSVLGWIAVGVVLLVVGGIGAALSGLGRWNERDALDPDSAGPLGARALAQILRQQGVEVIVARDRGTAAEELQAGATTLVLPDAPALSDGAILALTRRAADVVLIEPRSRTLDLLIPGSKAAGVAPADTVVQPECELAEAVRSGAVSTGAVYAPGDSSGMSSCYPAGGGFGVLVASSVAGGPADGRVAALDGRALLTNEILAENGNAALGLNLMGRHPTVVWYVPGIADTDLQNAHPSLGQLTPPWVSPVIVLLLIAGLAAAVWRGRRFGPLVTERLPVSVRAAETTEGRARLYARSRDALHAADQLRIPALARIGRALGLGAGSTAAEIADAAAARTGLDRAVVHGTLIHDIPRGDADLVAIDARLRHLEDAVHAAVRPERNPR</sequence>